<dbReference type="CDD" id="cd08653">
    <property type="entry name" value="FMT_core_like_3"/>
    <property type="match status" value="1"/>
</dbReference>
<dbReference type="SUPFAM" id="SSF53328">
    <property type="entry name" value="Formyltransferase"/>
    <property type="match status" value="1"/>
</dbReference>
<dbReference type="GO" id="GO:0005737">
    <property type="term" value="C:cytoplasm"/>
    <property type="evidence" value="ECO:0007669"/>
    <property type="project" value="TreeGrafter"/>
</dbReference>
<keyword evidence="3 6" id="KW-0808">Transferase</keyword>
<accession>A0A2S6ILM4</accession>
<evidence type="ECO:0000313" key="6">
    <source>
        <dbReference type="EMBL" id="PPK95098.1"/>
    </source>
</evidence>
<dbReference type="Gene3D" id="3.40.50.170">
    <property type="entry name" value="Formyl transferase, N-terminal domain"/>
    <property type="match status" value="1"/>
</dbReference>
<reference evidence="6 7" key="1">
    <citation type="submission" date="2018-02" db="EMBL/GenBank/DDBJ databases">
        <title>Genomic Encyclopedia of Archaeal and Bacterial Type Strains, Phase II (KMG-II): from individual species to whole genera.</title>
        <authorList>
            <person name="Goeker M."/>
        </authorList>
    </citation>
    <scope>NUCLEOTIDE SEQUENCE [LARGE SCALE GENOMIC DNA]</scope>
    <source>
        <strain evidence="6 7">DSM 16809</strain>
    </source>
</reference>
<comment type="caution">
    <text evidence="6">The sequence shown here is derived from an EMBL/GenBank/DDBJ whole genome shotgun (WGS) entry which is preliminary data.</text>
</comment>
<dbReference type="EC" id="2.1.2.2" evidence="2"/>
<dbReference type="PANTHER" id="PTHR43369">
    <property type="entry name" value="PHOSPHORIBOSYLGLYCINAMIDE FORMYLTRANSFERASE"/>
    <property type="match status" value="1"/>
</dbReference>
<evidence type="ECO:0000256" key="4">
    <source>
        <dbReference type="ARBA" id="ARBA00022755"/>
    </source>
</evidence>
<evidence type="ECO:0000256" key="2">
    <source>
        <dbReference type="ARBA" id="ARBA00012254"/>
    </source>
</evidence>
<dbReference type="GO" id="GO:0006189">
    <property type="term" value="P:'de novo' IMP biosynthetic process"/>
    <property type="evidence" value="ECO:0007669"/>
    <property type="project" value="TreeGrafter"/>
</dbReference>
<dbReference type="InterPro" id="IPR036477">
    <property type="entry name" value="Formyl_transf_N_sf"/>
</dbReference>
<dbReference type="AlphaFoldDB" id="A0A2S6ILM4"/>
<dbReference type="GO" id="GO:0004644">
    <property type="term" value="F:phosphoribosylglycinamide formyltransferase activity"/>
    <property type="evidence" value="ECO:0007669"/>
    <property type="project" value="UniProtKB-EC"/>
</dbReference>
<dbReference type="Proteomes" id="UP000239002">
    <property type="component" value="Unassembled WGS sequence"/>
</dbReference>
<evidence type="ECO:0000256" key="3">
    <source>
        <dbReference type="ARBA" id="ARBA00022679"/>
    </source>
</evidence>
<protein>
    <recommendedName>
        <fullName evidence="2">phosphoribosylglycinamide formyltransferase 1</fullName>
        <ecNumber evidence="2">2.1.2.2</ecNumber>
    </recommendedName>
</protein>
<name>A0A2S6ILM4_9FLAO</name>
<dbReference type="PANTHER" id="PTHR43369:SF2">
    <property type="entry name" value="PHOSPHORIBOSYLGLYCINAMIDE FORMYLTRANSFERASE"/>
    <property type="match status" value="1"/>
</dbReference>
<organism evidence="6 7">
    <name type="scientific">Nonlabens xylanidelens</name>
    <dbReference type="NCBI Taxonomy" id="191564"/>
    <lineage>
        <taxon>Bacteria</taxon>
        <taxon>Pseudomonadati</taxon>
        <taxon>Bacteroidota</taxon>
        <taxon>Flavobacteriia</taxon>
        <taxon>Flavobacteriales</taxon>
        <taxon>Flavobacteriaceae</taxon>
        <taxon>Nonlabens</taxon>
    </lineage>
</organism>
<feature type="domain" description="Formyl transferase N-terminal" evidence="5">
    <location>
        <begin position="81"/>
        <end position="194"/>
    </location>
</feature>
<evidence type="ECO:0000313" key="7">
    <source>
        <dbReference type="Proteomes" id="UP000239002"/>
    </source>
</evidence>
<dbReference type="Pfam" id="PF00551">
    <property type="entry name" value="Formyl_trans_N"/>
    <property type="match status" value="1"/>
</dbReference>
<dbReference type="InterPro" id="IPR002376">
    <property type="entry name" value="Formyl_transf_N"/>
</dbReference>
<dbReference type="OrthoDB" id="9802815at2"/>
<comment type="pathway">
    <text evidence="1">Purine metabolism; IMP biosynthesis via de novo pathway; N(2)-formyl-N(1)-(5-phospho-D-ribosyl)glycinamide from N(1)-(5-phospho-D-ribosyl)glycinamide (10-formyl THF route): step 1/1.</text>
</comment>
<keyword evidence="7" id="KW-1185">Reference proteome</keyword>
<evidence type="ECO:0000256" key="1">
    <source>
        <dbReference type="ARBA" id="ARBA00005054"/>
    </source>
</evidence>
<dbReference type="RefSeq" id="WP_104515526.1">
    <property type="nucleotide sequence ID" value="NZ_MQVW01000024.1"/>
</dbReference>
<proteinExistence type="predicted"/>
<evidence type="ECO:0000259" key="5">
    <source>
        <dbReference type="Pfam" id="PF00551"/>
    </source>
</evidence>
<gene>
    <name evidence="6" type="ORF">LY01_01851</name>
</gene>
<keyword evidence="4" id="KW-0658">Purine biosynthesis</keyword>
<dbReference type="EMBL" id="PTJE01000003">
    <property type="protein sequence ID" value="PPK95098.1"/>
    <property type="molecule type" value="Genomic_DNA"/>
</dbReference>
<sequence length="270" mass="31361">MKRVVLLTSGELRHDFFKMYISLQPGIEVVRTYCESIERNLVSKIKDTKQSHLRFQHLQAREQTEIDFFSIFVAYSQDLSQSKHIEKGAINDPEIVQEIIELSPDLIISYGCSIIKAPLIEAFPDRFINIHLGLSPYYRGSGTNFWPFVNDEPEYCGVTFMNIDRGIDTGKVIHQIRPDMYPLDTFHVICNRLLIKSFKTCASLINQYDRLISMPQIKDSNKDKIYKNAMFDESSVEMLYSRFRESGITNYLRDKKQKDLLVPIIKNSAL</sequence>